<comment type="similarity">
    <text evidence="2">Belongs to the bacterial sugar transferase family.</text>
</comment>
<feature type="domain" description="Bacterial sugar transferase" evidence="9">
    <location>
        <begin position="307"/>
        <end position="494"/>
    </location>
</feature>
<evidence type="ECO:0000256" key="8">
    <source>
        <dbReference type="SAM" id="Phobius"/>
    </source>
</evidence>
<feature type="transmembrane region" description="Helical" evidence="8">
    <location>
        <begin position="137"/>
        <end position="159"/>
    </location>
</feature>
<evidence type="ECO:0000313" key="11">
    <source>
        <dbReference type="Proteomes" id="UP001370100"/>
    </source>
</evidence>
<accession>A0ABU8N6D9</accession>
<dbReference type="Proteomes" id="UP001370100">
    <property type="component" value="Unassembled WGS sequence"/>
</dbReference>
<evidence type="ECO:0000259" key="9">
    <source>
        <dbReference type="Pfam" id="PF02397"/>
    </source>
</evidence>
<evidence type="ECO:0000313" key="10">
    <source>
        <dbReference type="EMBL" id="MEJ2887916.1"/>
    </source>
</evidence>
<dbReference type="EMBL" id="JBBEGL010000004">
    <property type="protein sequence ID" value="MEJ2887916.1"/>
    <property type="molecule type" value="Genomic_DNA"/>
</dbReference>
<keyword evidence="5 8" id="KW-1133">Transmembrane helix</keyword>
<evidence type="ECO:0000256" key="7">
    <source>
        <dbReference type="SAM" id="MobiDB-lite"/>
    </source>
</evidence>
<protein>
    <submittedName>
        <fullName evidence="10">Sugar transferase</fullName>
        <ecNumber evidence="10">2.7.8.-</ecNumber>
    </submittedName>
</protein>
<dbReference type="RefSeq" id="WP_337714406.1">
    <property type="nucleotide sequence ID" value="NZ_JBBEGL010000004.1"/>
</dbReference>
<proteinExistence type="inferred from homology"/>
<feature type="transmembrane region" description="Helical" evidence="8">
    <location>
        <begin position="44"/>
        <end position="66"/>
    </location>
</feature>
<dbReference type="GO" id="GO:0016740">
    <property type="term" value="F:transferase activity"/>
    <property type="evidence" value="ECO:0007669"/>
    <property type="project" value="UniProtKB-KW"/>
</dbReference>
<name>A0ABU8N6D9_9PSEU</name>
<dbReference type="InterPro" id="IPR003362">
    <property type="entry name" value="Bact_transf"/>
</dbReference>
<evidence type="ECO:0000256" key="6">
    <source>
        <dbReference type="ARBA" id="ARBA00023136"/>
    </source>
</evidence>
<comment type="caution">
    <text evidence="10">The sequence shown here is derived from an EMBL/GenBank/DDBJ whole genome shotgun (WGS) entry which is preliminary data.</text>
</comment>
<feature type="region of interest" description="Disordered" evidence="7">
    <location>
        <begin position="1"/>
        <end position="33"/>
    </location>
</feature>
<evidence type="ECO:0000256" key="2">
    <source>
        <dbReference type="ARBA" id="ARBA00006464"/>
    </source>
</evidence>
<dbReference type="InterPro" id="IPR017475">
    <property type="entry name" value="EPS_sugar_tfrase"/>
</dbReference>
<feature type="transmembrane region" description="Helical" evidence="8">
    <location>
        <begin position="111"/>
        <end position="131"/>
    </location>
</feature>
<dbReference type="NCBIfam" id="TIGR03025">
    <property type="entry name" value="EPS_sugtrans"/>
    <property type="match status" value="1"/>
</dbReference>
<dbReference type="PANTHER" id="PTHR30576">
    <property type="entry name" value="COLANIC BIOSYNTHESIS UDP-GLUCOSE LIPID CARRIER TRANSFERASE"/>
    <property type="match status" value="1"/>
</dbReference>
<evidence type="ECO:0000256" key="4">
    <source>
        <dbReference type="ARBA" id="ARBA00022692"/>
    </source>
</evidence>
<dbReference type="PANTHER" id="PTHR30576:SF10">
    <property type="entry name" value="SLL5057 PROTEIN"/>
    <property type="match status" value="1"/>
</dbReference>
<keyword evidence="11" id="KW-1185">Reference proteome</keyword>
<feature type="transmembrane region" description="Helical" evidence="8">
    <location>
        <begin position="78"/>
        <end position="99"/>
    </location>
</feature>
<comment type="subcellular location">
    <subcellularLocation>
        <location evidence="1">Membrane</location>
        <topology evidence="1">Multi-pass membrane protein</topology>
    </subcellularLocation>
</comment>
<keyword evidence="6 8" id="KW-0472">Membrane</keyword>
<evidence type="ECO:0000256" key="3">
    <source>
        <dbReference type="ARBA" id="ARBA00022679"/>
    </source>
</evidence>
<evidence type="ECO:0000256" key="5">
    <source>
        <dbReference type="ARBA" id="ARBA00022989"/>
    </source>
</evidence>
<dbReference type="EC" id="2.7.8.-" evidence="10"/>
<gene>
    <name evidence="10" type="ORF">WCD41_15760</name>
</gene>
<keyword evidence="3 10" id="KW-0808">Transferase</keyword>
<reference evidence="10 11" key="1">
    <citation type="submission" date="2024-03" db="EMBL/GenBank/DDBJ databases">
        <title>Actinomycetospora sp. OC33-EN06, a novel actinomycete isolated from wild orchid (Aerides multiflora).</title>
        <authorList>
            <person name="Suriyachadkun C."/>
        </authorList>
    </citation>
    <scope>NUCLEOTIDE SEQUENCE [LARGE SCALE GENOMIC DNA]</scope>
    <source>
        <strain evidence="10 11">OC33-EN06</strain>
    </source>
</reference>
<dbReference type="Pfam" id="PF02397">
    <property type="entry name" value="Bac_transf"/>
    <property type="match status" value="1"/>
</dbReference>
<feature type="transmembrane region" description="Helical" evidence="8">
    <location>
        <begin position="313"/>
        <end position="333"/>
    </location>
</feature>
<sequence>MSPSLSAQRERIDSTRGGRSATQGDDDRRPKSGDISWERRYRNAVVGVDIAVILFCGAVSSVLWGNGLTGPWRIAGDATGIAATVAVLTLGSAAACRCWERQIVGQGSEEFNRVIKAFVIVAIALSIAALALKDSSIRPWVFGVLPVSAALVLGARWGMRRVLHRARARSRCMRPVLVAGSEDSVRKLIVRSMRARYHGWEVVAACTPSGRPGDEIAGVPVVGDLDAVPAGATTCGARIVAIGPAPEMDSTRLHHLSWELEGTTAELVVDPGLMEIGGPRLHMEPIDGLPLLRLTEPRFTGVSRLTKNAMDRLLATVLLVVLAPLFVPVAILVRRDGGPVFFRQTRVGLAGRPFSIIKFRSMVVDADGARDRLAGDDEGAGPLFKVKSDPRVTRIGATLRRYSLDELPQLVNVLTGSMSLVGPRPPLPHEVEAFSPEARRRLLVRPGLTGLWQVNGRSDLSWEAAVRLDLRYVENWTLALDLQILWKTVGAVIKGRGAY</sequence>
<organism evidence="10 11">
    <name type="scientific">Actinomycetospora aeridis</name>
    <dbReference type="NCBI Taxonomy" id="3129231"/>
    <lineage>
        <taxon>Bacteria</taxon>
        <taxon>Bacillati</taxon>
        <taxon>Actinomycetota</taxon>
        <taxon>Actinomycetes</taxon>
        <taxon>Pseudonocardiales</taxon>
        <taxon>Pseudonocardiaceae</taxon>
        <taxon>Actinomycetospora</taxon>
    </lineage>
</organism>
<evidence type="ECO:0000256" key="1">
    <source>
        <dbReference type="ARBA" id="ARBA00004141"/>
    </source>
</evidence>
<dbReference type="Pfam" id="PF13727">
    <property type="entry name" value="CoA_binding_3"/>
    <property type="match status" value="1"/>
</dbReference>
<keyword evidence="4 8" id="KW-0812">Transmembrane</keyword>